<dbReference type="AlphaFoldDB" id="A0A229SIH5"/>
<comment type="caution">
    <text evidence="1">The sequence shown here is derived from an EMBL/GenBank/DDBJ whole genome shotgun (WGS) entry which is preliminary data.</text>
</comment>
<evidence type="ECO:0000313" key="1">
    <source>
        <dbReference type="EMBL" id="OXM58685.1"/>
    </source>
</evidence>
<evidence type="ECO:0000313" key="2">
    <source>
        <dbReference type="Proteomes" id="UP000215223"/>
    </source>
</evidence>
<proteinExistence type="predicted"/>
<dbReference type="EMBL" id="NMQT01000007">
    <property type="protein sequence ID" value="OXM58685.1"/>
    <property type="molecule type" value="Genomic_DNA"/>
</dbReference>
<name>A0A229SIH5_9PSEU</name>
<keyword evidence="2" id="KW-1185">Reference proteome</keyword>
<sequence length="103" mass="11581">MTQRLSEALQAPDLPWCDGEFCGEPEINADGTVSKFHNHEIFRVTDNDFSIYEQTETWGPSGRTLNKGRITFISSDVLFTAGPEVAHASYVALWEFARKLEAN</sequence>
<protein>
    <submittedName>
        <fullName evidence="1">Uncharacterized protein</fullName>
    </submittedName>
</protein>
<gene>
    <name evidence="1" type="ORF">CFP71_01335</name>
</gene>
<organism evidence="1 2">
    <name type="scientific">Amycolatopsis thailandensis</name>
    <dbReference type="NCBI Taxonomy" id="589330"/>
    <lineage>
        <taxon>Bacteria</taxon>
        <taxon>Bacillati</taxon>
        <taxon>Actinomycetota</taxon>
        <taxon>Actinomycetes</taxon>
        <taxon>Pseudonocardiales</taxon>
        <taxon>Pseudonocardiaceae</taxon>
        <taxon>Amycolatopsis</taxon>
    </lineage>
</organism>
<dbReference type="Proteomes" id="UP000215223">
    <property type="component" value="Unassembled WGS sequence"/>
</dbReference>
<accession>A0A229SIH5</accession>
<reference evidence="1 2" key="1">
    <citation type="submission" date="2017-07" db="EMBL/GenBank/DDBJ databases">
        <title>Amycolatopsis thailandensis Genome sequencing and assembly.</title>
        <authorList>
            <person name="Kaur N."/>
            <person name="Mayilraj S."/>
        </authorList>
    </citation>
    <scope>NUCLEOTIDE SEQUENCE [LARGE SCALE GENOMIC DNA]</scope>
    <source>
        <strain evidence="1 2">JCM 16380</strain>
    </source>
</reference>